<dbReference type="EMBL" id="CP123971">
    <property type="protein sequence ID" value="WII28857.1"/>
    <property type="molecule type" value="Genomic_DNA"/>
</dbReference>
<evidence type="ECO:0000313" key="1">
    <source>
        <dbReference type="EMBL" id="WII28857.1"/>
    </source>
</evidence>
<dbReference type="Proteomes" id="UP001231316">
    <property type="component" value="Chromosome"/>
</dbReference>
<evidence type="ECO:0000313" key="2">
    <source>
        <dbReference type="Proteomes" id="UP001231316"/>
    </source>
</evidence>
<protein>
    <submittedName>
        <fullName evidence="1">Uncharacterized protein</fullName>
    </submittedName>
</protein>
<sequence>MTAELGITNGYGVVLAADSSLTMQDYSSRKYYITGQKIFKLSSKHSVAIMFYGNATINC</sequence>
<name>A0AAX3X5U6_9LACO</name>
<dbReference type="RefSeq" id="WP_284650434.1">
    <property type="nucleotide sequence ID" value="NZ_CP123971.1"/>
</dbReference>
<proteinExistence type="predicted"/>
<gene>
    <name evidence="1" type="ORF">QFE45_01620</name>
</gene>
<accession>A0AAX3X5U6</accession>
<organism evidence="1 2">
    <name type="scientific">Ligilactobacillus salivarius</name>
    <dbReference type="NCBI Taxonomy" id="1624"/>
    <lineage>
        <taxon>Bacteria</taxon>
        <taxon>Bacillati</taxon>
        <taxon>Bacillota</taxon>
        <taxon>Bacilli</taxon>
        <taxon>Lactobacillales</taxon>
        <taxon>Lactobacillaceae</taxon>
        <taxon>Ligilactobacillus</taxon>
    </lineage>
</organism>
<reference evidence="1" key="1">
    <citation type="submission" date="2023-04" db="EMBL/GenBank/DDBJ databases">
        <title>Four porcine-derived lactic acid bacteria strains analyses and their evaluation as potential probiotics based on genomics.</title>
        <authorList>
            <person name="Niu D."/>
        </authorList>
    </citation>
    <scope>NUCLEOTIDE SEQUENCE</scope>
    <source>
        <strain evidence="1">ZSA5</strain>
    </source>
</reference>
<dbReference type="AlphaFoldDB" id="A0AAX3X5U6"/>